<reference evidence="1 2" key="1">
    <citation type="journal article" name="Sci. Rep.">
        <title>Genome-scale phylogenetic analyses confirm Olpidium as the closest living zoosporic fungus to the non-flagellated, terrestrial fungi.</title>
        <authorList>
            <person name="Chang Y."/>
            <person name="Rochon D."/>
            <person name="Sekimoto S."/>
            <person name="Wang Y."/>
            <person name="Chovatia M."/>
            <person name="Sandor L."/>
            <person name="Salamov A."/>
            <person name="Grigoriev I.V."/>
            <person name="Stajich J.E."/>
            <person name="Spatafora J.W."/>
        </authorList>
    </citation>
    <scope>NUCLEOTIDE SEQUENCE [LARGE SCALE GENOMIC DNA]</scope>
    <source>
        <strain evidence="1">S191</strain>
    </source>
</reference>
<dbReference type="OrthoDB" id="5580261at2759"/>
<name>A0A8H7ZYP8_9FUNG</name>
<organism evidence="1 2">
    <name type="scientific">Olpidium bornovanus</name>
    <dbReference type="NCBI Taxonomy" id="278681"/>
    <lineage>
        <taxon>Eukaryota</taxon>
        <taxon>Fungi</taxon>
        <taxon>Fungi incertae sedis</taxon>
        <taxon>Olpidiomycota</taxon>
        <taxon>Olpidiomycotina</taxon>
        <taxon>Olpidiomycetes</taxon>
        <taxon>Olpidiales</taxon>
        <taxon>Olpidiaceae</taxon>
        <taxon>Olpidium</taxon>
    </lineage>
</organism>
<dbReference type="GO" id="GO:0005739">
    <property type="term" value="C:mitochondrion"/>
    <property type="evidence" value="ECO:0007669"/>
    <property type="project" value="TreeGrafter"/>
</dbReference>
<dbReference type="InterPro" id="IPR018811">
    <property type="entry name" value="MRX11"/>
</dbReference>
<dbReference type="AlphaFoldDB" id="A0A8H7ZYP8"/>
<dbReference type="EMBL" id="JAEFCI010003349">
    <property type="protein sequence ID" value="KAG5461642.1"/>
    <property type="molecule type" value="Genomic_DNA"/>
</dbReference>
<proteinExistence type="predicted"/>
<dbReference type="Pfam" id="PF10306">
    <property type="entry name" value="FLILHELTA"/>
    <property type="match status" value="1"/>
</dbReference>
<gene>
    <name evidence="1" type="ORF">BJ554DRAFT_6132</name>
</gene>
<sequence>MSQPAELVARFARAGTAAARRLLRLRLPAATPKPKAQAEIGLPGTRASGARGFAGGAAASSQSEQAGRGRARGWRKYAAEFRGAPGSHVVAFAVLHELTAVLPLPVVYLSLQALDPPLPPRLLALVSGDAAAEAERRGRKALAAFGFDVSSPAPDSGGEPARAGASKCVLHAAAAYALVKAAMPLRLAACFALTPWFARACVCPMTTAAAAARALLSRTRSP</sequence>
<evidence type="ECO:0000313" key="1">
    <source>
        <dbReference type="EMBL" id="KAG5461642.1"/>
    </source>
</evidence>
<comment type="caution">
    <text evidence="1">The sequence shown here is derived from an EMBL/GenBank/DDBJ whole genome shotgun (WGS) entry which is preliminary data.</text>
</comment>
<evidence type="ECO:0000313" key="2">
    <source>
        <dbReference type="Proteomes" id="UP000673691"/>
    </source>
</evidence>
<protein>
    <submittedName>
        <fullName evidence="1">Uncharacterized protein</fullName>
    </submittedName>
</protein>
<accession>A0A8H7ZYP8</accession>
<keyword evidence="2" id="KW-1185">Reference proteome</keyword>
<dbReference type="Proteomes" id="UP000673691">
    <property type="component" value="Unassembled WGS sequence"/>
</dbReference>
<dbReference type="PANTHER" id="PTHR28002">
    <property type="entry name" value="MIOREX COMPLEX COMPONENT 11"/>
    <property type="match status" value="1"/>
</dbReference>
<dbReference type="PANTHER" id="PTHR28002:SF1">
    <property type="entry name" value="MIOREX COMPLEX COMPONENT 11"/>
    <property type="match status" value="1"/>
</dbReference>